<protein>
    <submittedName>
        <fullName evidence="1">Uncharacterized protein</fullName>
    </submittedName>
</protein>
<comment type="caution">
    <text evidence="1">The sequence shown here is derived from an EMBL/GenBank/DDBJ whole genome shotgun (WGS) entry which is preliminary data.</text>
</comment>
<gene>
    <name evidence="1" type="ORF">Vqi01_59510</name>
</gene>
<accession>A0ABQ4JME4</accession>
<proteinExistence type="predicted"/>
<name>A0ABQ4JME4_9ACTN</name>
<sequence length="94" mass="10074">MGRTQAGRESDRLRLIGAHKHVAAIRGADLTLLATKGEQWREVIGSAVAHRAEAAEMPGLRTSGVPGCAMEPVHRQLAARKTHGNQASDPFKRG</sequence>
<dbReference type="EMBL" id="BOPC01000152">
    <property type="protein sequence ID" value="GIJ30789.1"/>
    <property type="molecule type" value="Genomic_DNA"/>
</dbReference>
<keyword evidence="2" id="KW-1185">Reference proteome</keyword>
<evidence type="ECO:0000313" key="2">
    <source>
        <dbReference type="Proteomes" id="UP000653076"/>
    </source>
</evidence>
<reference evidence="1 2" key="1">
    <citation type="submission" date="2021-01" db="EMBL/GenBank/DDBJ databases">
        <title>Whole genome shotgun sequence of Verrucosispora qiuiae NBRC 106684.</title>
        <authorList>
            <person name="Komaki H."/>
            <person name="Tamura T."/>
        </authorList>
    </citation>
    <scope>NUCLEOTIDE SEQUENCE [LARGE SCALE GENOMIC DNA]</scope>
    <source>
        <strain evidence="1 2">NBRC 106684</strain>
    </source>
</reference>
<dbReference type="Proteomes" id="UP000653076">
    <property type="component" value="Unassembled WGS sequence"/>
</dbReference>
<evidence type="ECO:0000313" key="1">
    <source>
        <dbReference type="EMBL" id="GIJ30789.1"/>
    </source>
</evidence>
<organism evidence="1 2">
    <name type="scientific">Micromonospora qiuiae</name>
    <dbReference type="NCBI Taxonomy" id="502268"/>
    <lineage>
        <taxon>Bacteria</taxon>
        <taxon>Bacillati</taxon>
        <taxon>Actinomycetota</taxon>
        <taxon>Actinomycetes</taxon>
        <taxon>Micromonosporales</taxon>
        <taxon>Micromonosporaceae</taxon>
        <taxon>Micromonospora</taxon>
    </lineage>
</organism>